<keyword evidence="2" id="KW-0969">Cilium</keyword>
<dbReference type="RefSeq" id="WP_289502579.1">
    <property type="nucleotide sequence ID" value="NZ_CP116805.1"/>
</dbReference>
<evidence type="ECO:0000256" key="1">
    <source>
        <dbReference type="SAM" id="MobiDB-lite"/>
    </source>
</evidence>
<accession>A0AAE9XLE5</accession>
<keyword evidence="2" id="KW-0282">Flagellum</keyword>
<evidence type="ECO:0000313" key="2">
    <source>
        <dbReference type="EMBL" id="WCL53067.1"/>
    </source>
</evidence>
<feature type="region of interest" description="Disordered" evidence="1">
    <location>
        <begin position="117"/>
        <end position="136"/>
    </location>
</feature>
<keyword evidence="2" id="KW-0966">Cell projection</keyword>
<evidence type="ECO:0000313" key="3">
    <source>
        <dbReference type="Proteomes" id="UP001217500"/>
    </source>
</evidence>
<dbReference type="EMBL" id="CP116805">
    <property type="protein sequence ID" value="WCL53067.1"/>
    <property type="molecule type" value="Genomic_DNA"/>
</dbReference>
<proteinExistence type="predicted"/>
<dbReference type="GO" id="GO:0044781">
    <property type="term" value="P:bacterial-type flagellum organization"/>
    <property type="evidence" value="ECO:0007669"/>
    <property type="project" value="InterPro"/>
</dbReference>
<name>A0AAE9XLE5_9PROT</name>
<dbReference type="Pfam" id="PF07309">
    <property type="entry name" value="FlaF"/>
    <property type="match status" value="1"/>
</dbReference>
<dbReference type="Proteomes" id="UP001217500">
    <property type="component" value="Chromosome"/>
</dbReference>
<dbReference type="AlphaFoldDB" id="A0AAE9XLE5"/>
<keyword evidence="3" id="KW-1185">Reference proteome</keyword>
<sequence length="136" mass="15032">MSYQAYQKTQASAENPSQTEYRLFAEVTRSLMDVRELTPPDSKLAAALDWNRRLWSVLATDCGAEGNQLPQQLRAAIISLSIWVSKHSSLVMRGREKVDDLININRTIMEGLAAQAAQVAKPATPPTQPTPTSHNV</sequence>
<dbReference type="InterPro" id="IPR010845">
    <property type="entry name" value="FlaF"/>
</dbReference>
<reference evidence="2" key="1">
    <citation type="submission" date="2023-01" db="EMBL/GenBank/DDBJ databases">
        <title>The genome sequence of Kordiimonadaceae bacterium 6D33.</title>
        <authorList>
            <person name="Liu Y."/>
        </authorList>
    </citation>
    <scope>NUCLEOTIDE SEQUENCE</scope>
    <source>
        <strain evidence="2">6D33</strain>
    </source>
</reference>
<organism evidence="2 3">
    <name type="scientific">Gimibacter soli</name>
    <dbReference type="NCBI Taxonomy" id="3024400"/>
    <lineage>
        <taxon>Bacteria</taxon>
        <taxon>Pseudomonadati</taxon>
        <taxon>Pseudomonadota</taxon>
        <taxon>Alphaproteobacteria</taxon>
        <taxon>Kordiimonadales</taxon>
        <taxon>Temperatibacteraceae</taxon>
        <taxon>Gimibacter</taxon>
    </lineage>
</organism>
<protein>
    <submittedName>
        <fullName evidence="2">Flagellar biosynthesis regulator FlaF</fullName>
    </submittedName>
</protein>
<dbReference type="NCBIfam" id="NF009435">
    <property type="entry name" value="PRK12794.1"/>
    <property type="match status" value="1"/>
</dbReference>
<dbReference type="KEGG" id="gso:PH603_11000"/>
<gene>
    <name evidence="2" type="primary">flaF</name>
    <name evidence="2" type="ORF">PH603_11000</name>
</gene>